<feature type="transmembrane region" description="Helical" evidence="1">
    <location>
        <begin position="30"/>
        <end position="51"/>
    </location>
</feature>
<protein>
    <submittedName>
        <fullName evidence="2">Uncharacterized protein</fullName>
    </submittedName>
</protein>
<dbReference type="RefSeq" id="WP_101639889.1">
    <property type="nucleotide sequence ID" value="NZ_PGUY01000002.1"/>
</dbReference>
<dbReference type="EMBL" id="PGUY01000002">
    <property type="protein sequence ID" value="PLT31841.1"/>
    <property type="molecule type" value="Genomic_DNA"/>
</dbReference>
<keyword evidence="1" id="KW-1133">Transmembrane helix</keyword>
<dbReference type="AlphaFoldDB" id="A0A2N5MBW8"/>
<proteinExistence type="predicted"/>
<evidence type="ECO:0000313" key="3">
    <source>
        <dbReference type="Proteomes" id="UP000234748"/>
    </source>
</evidence>
<name>A0A2N5MBW8_9BACI</name>
<keyword evidence="1" id="KW-0812">Transmembrane</keyword>
<feature type="transmembrane region" description="Helical" evidence="1">
    <location>
        <begin position="63"/>
        <end position="83"/>
    </location>
</feature>
<dbReference type="Proteomes" id="UP000234748">
    <property type="component" value="Unassembled WGS sequence"/>
</dbReference>
<keyword evidence="1" id="KW-0472">Membrane</keyword>
<feature type="transmembrane region" description="Helical" evidence="1">
    <location>
        <begin position="7"/>
        <end position="24"/>
    </location>
</feature>
<gene>
    <name evidence="2" type="ORF">CUU66_01395</name>
</gene>
<accession>A0A2N5MBW8</accession>
<organism evidence="2 3">
    <name type="scientific">Peribacillus deserti</name>
    <dbReference type="NCBI Taxonomy" id="673318"/>
    <lineage>
        <taxon>Bacteria</taxon>
        <taxon>Bacillati</taxon>
        <taxon>Bacillota</taxon>
        <taxon>Bacilli</taxon>
        <taxon>Bacillales</taxon>
        <taxon>Bacillaceae</taxon>
        <taxon>Peribacillus</taxon>
    </lineage>
</organism>
<evidence type="ECO:0000256" key="1">
    <source>
        <dbReference type="SAM" id="Phobius"/>
    </source>
</evidence>
<keyword evidence="3" id="KW-1185">Reference proteome</keyword>
<comment type="caution">
    <text evidence="2">The sequence shown here is derived from an EMBL/GenBank/DDBJ whole genome shotgun (WGS) entry which is preliminary data.</text>
</comment>
<evidence type="ECO:0000313" key="2">
    <source>
        <dbReference type="EMBL" id="PLT31841.1"/>
    </source>
</evidence>
<sequence length="86" mass="9425">MSKYLSYVFLIITLILFALIWYGVSLALGSFGRAVIIAMIVLPALSLIAAFKSKGAHRWISIVLSLVFICTFSLLGVVSAFLLNQE</sequence>
<reference evidence="2 3" key="1">
    <citation type="submission" date="2017-11" db="EMBL/GenBank/DDBJ databases">
        <title>Comparitive Functional Genomics of Dry Heat Resistant strains isolated from the Viking Spacecraft.</title>
        <authorList>
            <person name="Seuylemezian A."/>
            <person name="Cooper K."/>
            <person name="Vaishampayan P."/>
        </authorList>
    </citation>
    <scope>NUCLEOTIDE SEQUENCE [LARGE SCALE GENOMIC DNA]</scope>
    <source>
        <strain evidence="2 3">V1-29</strain>
    </source>
</reference>